<dbReference type="AlphaFoldDB" id="D1B8K0"/>
<gene>
    <name evidence="7" type="ordered locus">Taci_0366</name>
</gene>
<dbReference type="InterPro" id="IPR050448">
    <property type="entry name" value="OpgB/LTA_synthase_biosynth"/>
</dbReference>
<dbReference type="KEGG" id="tai:Taci_0366"/>
<proteinExistence type="predicted"/>
<evidence type="ECO:0000256" key="4">
    <source>
        <dbReference type="ARBA" id="ARBA00022989"/>
    </source>
</evidence>
<dbReference type="InterPro" id="IPR000917">
    <property type="entry name" value="Sulfatase_N"/>
</dbReference>
<keyword evidence="2" id="KW-1003">Cell membrane</keyword>
<dbReference type="STRING" id="525903.Taci_0366"/>
<organism evidence="7 8">
    <name type="scientific">Thermanaerovibrio acidaminovorans (strain ATCC 49978 / DSM 6589 / Su883)</name>
    <name type="common">Selenomonas acidaminovorans</name>
    <dbReference type="NCBI Taxonomy" id="525903"/>
    <lineage>
        <taxon>Bacteria</taxon>
        <taxon>Thermotogati</taxon>
        <taxon>Synergistota</taxon>
        <taxon>Synergistia</taxon>
        <taxon>Synergistales</taxon>
        <taxon>Synergistaceae</taxon>
        <taxon>Thermanaerovibrio</taxon>
    </lineage>
</organism>
<dbReference type="EnsemblBacteria" id="ACZ18603">
    <property type="protein sequence ID" value="ACZ18603"/>
    <property type="gene ID" value="Taci_0366"/>
</dbReference>
<dbReference type="CDD" id="cd16015">
    <property type="entry name" value="LTA_synthase"/>
    <property type="match status" value="1"/>
</dbReference>
<evidence type="ECO:0000313" key="8">
    <source>
        <dbReference type="Proteomes" id="UP000002030"/>
    </source>
</evidence>
<dbReference type="PANTHER" id="PTHR47371:SF3">
    <property type="entry name" value="PHOSPHOGLYCEROL TRANSFERASE I"/>
    <property type="match status" value="1"/>
</dbReference>
<dbReference type="Pfam" id="PF00884">
    <property type="entry name" value="Sulfatase"/>
    <property type="match status" value="1"/>
</dbReference>
<evidence type="ECO:0000259" key="6">
    <source>
        <dbReference type="Pfam" id="PF00884"/>
    </source>
</evidence>
<evidence type="ECO:0000256" key="2">
    <source>
        <dbReference type="ARBA" id="ARBA00022475"/>
    </source>
</evidence>
<dbReference type="OrthoDB" id="5901192at2"/>
<dbReference type="Proteomes" id="UP000002030">
    <property type="component" value="Chromosome"/>
</dbReference>
<dbReference type="InterPro" id="IPR017850">
    <property type="entry name" value="Alkaline_phosphatase_core_sf"/>
</dbReference>
<evidence type="ECO:0000256" key="1">
    <source>
        <dbReference type="ARBA" id="ARBA00004651"/>
    </source>
</evidence>
<keyword evidence="4" id="KW-1133">Transmembrane helix</keyword>
<evidence type="ECO:0000256" key="3">
    <source>
        <dbReference type="ARBA" id="ARBA00022692"/>
    </source>
</evidence>
<dbReference type="SUPFAM" id="SSF53649">
    <property type="entry name" value="Alkaline phosphatase-like"/>
    <property type="match status" value="1"/>
</dbReference>
<dbReference type="eggNOG" id="COG1368">
    <property type="taxonomic scope" value="Bacteria"/>
</dbReference>
<evidence type="ECO:0000256" key="5">
    <source>
        <dbReference type="ARBA" id="ARBA00023136"/>
    </source>
</evidence>
<keyword evidence="3" id="KW-0812">Transmembrane</keyword>
<reference evidence="7 8" key="1">
    <citation type="journal article" date="2009" name="Stand. Genomic Sci.">
        <title>Complete genome sequence of Thermanaerovibrio acidaminovorans type strain (Su883).</title>
        <authorList>
            <person name="Chovatia M."/>
            <person name="Sikorski J."/>
            <person name="Schroder M."/>
            <person name="Lapidus A."/>
            <person name="Nolan M."/>
            <person name="Tice H."/>
            <person name="Glavina Del Rio T."/>
            <person name="Copeland A."/>
            <person name="Cheng J.F."/>
            <person name="Lucas S."/>
            <person name="Chen F."/>
            <person name="Bruce D."/>
            <person name="Goodwin L."/>
            <person name="Pitluck S."/>
            <person name="Ivanova N."/>
            <person name="Mavromatis K."/>
            <person name="Ovchinnikova G."/>
            <person name="Pati A."/>
            <person name="Chen A."/>
            <person name="Palaniappan K."/>
            <person name="Land M."/>
            <person name="Hauser L."/>
            <person name="Chang Y.J."/>
            <person name="Jeffries C.D."/>
            <person name="Chain P."/>
            <person name="Saunders E."/>
            <person name="Detter J.C."/>
            <person name="Brettin T."/>
            <person name="Rohde M."/>
            <person name="Goker M."/>
            <person name="Spring S."/>
            <person name="Bristow J."/>
            <person name="Markowitz V."/>
            <person name="Hugenholtz P."/>
            <person name="Kyrpides N.C."/>
            <person name="Klenk H.P."/>
            <person name="Eisen J.A."/>
        </authorList>
    </citation>
    <scope>NUCLEOTIDE SEQUENCE [LARGE SCALE GENOMIC DNA]</scope>
    <source>
        <strain evidence="8">ATCC 49978 / DSM 6589 / Su883</strain>
    </source>
</reference>
<dbReference type="GO" id="GO:0005886">
    <property type="term" value="C:plasma membrane"/>
    <property type="evidence" value="ECO:0007669"/>
    <property type="project" value="UniProtKB-SubCell"/>
</dbReference>
<accession>D1B8K0</accession>
<dbReference type="Gene3D" id="3.30.1120.170">
    <property type="match status" value="1"/>
</dbReference>
<evidence type="ECO:0000313" key="7">
    <source>
        <dbReference type="EMBL" id="ACZ18603.1"/>
    </source>
</evidence>
<keyword evidence="5" id="KW-0472">Membrane</keyword>
<keyword evidence="8" id="KW-1185">Reference proteome</keyword>
<dbReference type="HOGENOM" id="CLU_670713_0_0_0"/>
<protein>
    <submittedName>
        <fullName evidence="7">Sulfatase</fullName>
    </submittedName>
</protein>
<dbReference type="Gene3D" id="3.40.720.10">
    <property type="entry name" value="Alkaline Phosphatase, subunit A"/>
    <property type="match status" value="1"/>
</dbReference>
<name>D1B8K0_THEAS</name>
<dbReference type="PANTHER" id="PTHR47371">
    <property type="entry name" value="LIPOTEICHOIC ACID SYNTHASE"/>
    <property type="match status" value="1"/>
</dbReference>
<feature type="domain" description="Sulfatase N-terminal" evidence="6">
    <location>
        <begin position="36"/>
        <end position="330"/>
    </location>
</feature>
<sequence>MFKPYKLALTIMLAVILLGGQAWGEEVPFGAFRGYNLIYIQMESIQQFLIGSRVDGREVTPNLNRLHSSGVSFSRCYAQTGMGNTSDAELLAMCSILPLPDGAAFKDISKPMRSLPRALKEAGYHTYAFHGNSPSVWNRKKVYPLIGIDRYYHQGALVNDQLVGLGISDLSLSRQLIHTLSRGLLREPFFALVMTLSSHHPYKVDKVWDFDSGKFQGTTLGDYLQSANYTDHAVGLLVDWVTRSPLGRRTIIALYGDHRAPGIGDTEELNRFLEMNSMERLTREPHRQRDFGRVPMILLIPSREGYLRLQVDRPVGQLDLAPTVAHLLGIPFEGAGQNVLGEGTDLVPFPQDEIIYRDYWSAFGGKRVVDLTLNASAPPVLNPQWREAERVKALSRRMLGLP</sequence>
<comment type="subcellular location">
    <subcellularLocation>
        <location evidence="1">Cell membrane</location>
        <topology evidence="1">Multi-pass membrane protein</topology>
    </subcellularLocation>
</comment>
<dbReference type="EMBL" id="CP001818">
    <property type="protein sequence ID" value="ACZ18603.1"/>
    <property type="molecule type" value="Genomic_DNA"/>
</dbReference>